<keyword evidence="7" id="KW-0479">Metal-binding</keyword>
<comment type="similarity">
    <text evidence="7 8">Belongs to the ferrochelatase family.</text>
</comment>
<keyword evidence="3 7" id="KW-0350">Heme biosynthesis</keyword>
<evidence type="ECO:0000256" key="5">
    <source>
        <dbReference type="ARBA" id="ARBA00023244"/>
    </source>
</evidence>
<evidence type="ECO:0000256" key="3">
    <source>
        <dbReference type="ARBA" id="ARBA00023133"/>
    </source>
</evidence>
<sequence length="353" mass="39672">MNQPPVGVILAQIGTPDAPSAKAVRPYLKRFLSDRRIIDYHPLLWQPLLRGIILRTRPRRSAKLYQEIWMKEGSPLLVHSRAQQTALQSLLGSRYQVELGLAYSEPSMQQAFRKLEAAGITRIIVLPLFPQYSSTTTASVYEAASYAALGRHSRSGQVSKRFVPALRFIEAYHDAPDYISAMKSLLLRKLGELNEEPDYYILSFHGIPRRYAETGDPYPQQCHETGRLLAEAMNWAPERWQISFQSRFGPEKWVGPSTADTLKELSGRGIRRPMIFSPGLVTDCLETLHELAVEGRELFASGGGTAENFTVAPCLNDHPEWIDFLARMVNRTALGWLPAAEATESSTPETFIT</sequence>
<dbReference type="PANTHER" id="PTHR11108:SF1">
    <property type="entry name" value="FERROCHELATASE, MITOCHONDRIAL"/>
    <property type="match status" value="1"/>
</dbReference>
<feature type="binding site" evidence="7">
    <location>
        <position position="205"/>
    </location>
    <ligand>
        <name>Fe(2+)</name>
        <dbReference type="ChEBI" id="CHEBI:29033"/>
    </ligand>
</feature>
<dbReference type="PANTHER" id="PTHR11108">
    <property type="entry name" value="FERROCHELATASE"/>
    <property type="match status" value="1"/>
</dbReference>
<proteinExistence type="inferred from homology"/>
<dbReference type="HAMAP" id="MF_00323">
    <property type="entry name" value="Ferrochelatase"/>
    <property type="match status" value="1"/>
</dbReference>
<comment type="subcellular location">
    <subcellularLocation>
        <location evidence="7">Cytoplasm</location>
    </subcellularLocation>
</comment>
<dbReference type="SUPFAM" id="SSF53800">
    <property type="entry name" value="Chelatase"/>
    <property type="match status" value="1"/>
</dbReference>
<dbReference type="RefSeq" id="WP_171719959.1">
    <property type="nucleotide sequence ID" value="NZ_WHOB01000085.1"/>
</dbReference>
<dbReference type="InterPro" id="IPR033644">
    <property type="entry name" value="Ferrochelatase_C"/>
</dbReference>
<keyword evidence="10" id="KW-1185">Reference proteome</keyword>
<accession>A0ABX1YNX8</accession>
<keyword evidence="5 7" id="KW-0627">Porphyrin biosynthesis</keyword>
<keyword evidence="4 7" id="KW-0456">Lyase</keyword>
<evidence type="ECO:0000313" key="10">
    <source>
        <dbReference type="Proteomes" id="UP000596857"/>
    </source>
</evidence>
<comment type="pathway">
    <text evidence="1 7">Porphyrin-containing compound metabolism; protoheme biosynthesis.</text>
</comment>
<dbReference type="InterPro" id="IPR033659">
    <property type="entry name" value="Ferrochelatase_N"/>
</dbReference>
<reference evidence="9 10" key="1">
    <citation type="submission" date="2019-10" db="EMBL/GenBank/DDBJ databases">
        <title>Description of Paenibacillus terricola sp. nov.</title>
        <authorList>
            <person name="Carlier A."/>
            <person name="Qi S."/>
        </authorList>
    </citation>
    <scope>NUCLEOTIDE SEQUENCE [LARGE SCALE GENOMIC DNA]</scope>
    <source>
        <strain evidence="9 10">LMG 31459</strain>
    </source>
</reference>
<dbReference type="GO" id="GO:0016829">
    <property type="term" value="F:lyase activity"/>
    <property type="evidence" value="ECO:0007669"/>
    <property type="project" value="UniProtKB-KW"/>
</dbReference>
<comment type="function">
    <text evidence="7">Involved in coproporphyrin-dependent heme b biosynthesis. Catalyzes the insertion of ferrous iron into coproporphyrin III to form Fe-coproporphyrin III.</text>
</comment>
<gene>
    <name evidence="7" type="primary">cpfC</name>
    <name evidence="9" type="ORF">GC101_27645</name>
</gene>
<evidence type="ECO:0000256" key="4">
    <source>
        <dbReference type="ARBA" id="ARBA00023239"/>
    </source>
</evidence>
<dbReference type="InterPro" id="IPR001015">
    <property type="entry name" value="Ferrochelatase"/>
</dbReference>
<feature type="binding site" evidence="7">
    <location>
        <position position="286"/>
    </location>
    <ligand>
        <name>Fe(2+)</name>
        <dbReference type="ChEBI" id="CHEBI:29033"/>
    </ligand>
</feature>
<dbReference type="Gene3D" id="3.40.50.1400">
    <property type="match status" value="2"/>
</dbReference>
<dbReference type="EC" id="4.99.1.9" evidence="7"/>
<evidence type="ECO:0000256" key="1">
    <source>
        <dbReference type="ARBA" id="ARBA00004744"/>
    </source>
</evidence>
<keyword evidence="2 7" id="KW-0408">Iron</keyword>
<evidence type="ECO:0000256" key="2">
    <source>
        <dbReference type="ARBA" id="ARBA00023004"/>
    </source>
</evidence>
<organism evidence="9 10">
    <name type="scientific">Paenibacillus phytohabitans</name>
    <dbReference type="NCBI Taxonomy" id="2654978"/>
    <lineage>
        <taxon>Bacteria</taxon>
        <taxon>Bacillati</taxon>
        <taxon>Bacillota</taxon>
        <taxon>Bacilli</taxon>
        <taxon>Bacillales</taxon>
        <taxon>Paenibacillaceae</taxon>
        <taxon>Paenibacillus</taxon>
    </lineage>
</organism>
<dbReference type="EMBL" id="WHOB01000085">
    <property type="protein sequence ID" value="NOU82642.1"/>
    <property type="molecule type" value="Genomic_DNA"/>
</dbReference>
<protein>
    <recommendedName>
        <fullName evidence="7">Coproporphyrin III ferrochelatase</fullName>
        <ecNumber evidence="7">4.99.1.9</ecNumber>
    </recommendedName>
</protein>
<dbReference type="Pfam" id="PF00762">
    <property type="entry name" value="Ferrochelatase"/>
    <property type="match status" value="1"/>
</dbReference>
<dbReference type="NCBIfam" id="TIGR00109">
    <property type="entry name" value="hemH"/>
    <property type="match status" value="1"/>
</dbReference>
<comment type="caution">
    <text evidence="7">Lacks conserved residue(s) required for the propagation of feature annotation.</text>
</comment>
<comment type="catalytic activity">
    <reaction evidence="6">
        <text>Fe-coproporphyrin III + 2 H(+) = coproporphyrin III + Fe(2+)</text>
        <dbReference type="Rhea" id="RHEA:49572"/>
        <dbReference type="ChEBI" id="CHEBI:15378"/>
        <dbReference type="ChEBI" id="CHEBI:29033"/>
        <dbReference type="ChEBI" id="CHEBI:68438"/>
        <dbReference type="ChEBI" id="CHEBI:131725"/>
        <dbReference type="EC" id="4.99.1.9"/>
    </reaction>
    <physiologicalReaction direction="right-to-left" evidence="6">
        <dbReference type="Rhea" id="RHEA:49574"/>
    </physiologicalReaction>
</comment>
<dbReference type="CDD" id="cd03411">
    <property type="entry name" value="Ferrochelatase_N"/>
    <property type="match status" value="1"/>
</dbReference>
<name>A0ABX1YNX8_9BACL</name>
<evidence type="ECO:0000256" key="6">
    <source>
        <dbReference type="ARBA" id="ARBA00024536"/>
    </source>
</evidence>
<keyword evidence="7" id="KW-0963">Cytoplasm</keyword>
<comment type="caution">
    <text evidence="9">The sequence shown here is derived from an EMBL/GenBank/DDBJ whole genome shotgun (WGS) entry which is preliminary data.</text>
</comment>
<evidence type="ECO:0000256" key="8">
    <source>
        <dbReference type="RuleBase" id="RU004185"/>
    </source>
</evidence>
<evidence type="ECO:0000313" key="9">
    <source>
        <dbReference type="EMBL" id="NOU82642.1"/>
    </source>
</evidence>
<dbReference type="CDD" id="cd00419">
    <property type="entry name" value="Ferrochelatase_C"/>
    <property type="match status" value="1"/>
</dbReference>
<evidence type="ECO:0000256" key="7">
    <source>
        <dbReference type="HAMAP-Rule" id="MF_00323"/>
    </source>
</evidence>
<dbReference type="Proteomes" id="UP000596857">
    <property type="component" value="Unassembled WGS sequence"/>
</dbReference>